<proteinExistence type="predicted"/>
<gene>
    <name evidence="4" type="ORF">GQX73_g2555</name>
</gene>
<dbReference type="AlphaFoldDB" id="A0A7C8IVH5"/>
<dbReference type="Gene3D" id="3.30.160.60">
    <property type="entry name" value="Classic Zinc Finger"/>
    <property type="match status" value="1"/>
</dbReference>
<dbReference type="GO" id="GO:0008270">
    <property type="term" value="F:zinc ion binding"/>
    <property type="evidence" value="ECO:0007669"/>
    <property type="project" value="UniProtKB-KW"/>
</dbReference>
<feature type="domain" description="C2H2-type" evidence="3">
    <location>
        <begin position="215"/>
        <end position="247"/>
    </location>
</feature>
<dbReference type="EMBL" id="WUBL01000017">
    <property type="protein sequence ID" value="KAF2971003.1"/>
    <property type="molecule type" value="Genomic_DNA"/>
</dbReference>
<evidence type="ECO:0000256" key="2">
    <source>
        <dbReference type="SAM" id="MobiDB-lite"/>
    </source>
</evidence>
<comment type="caution">
    <text evidence="4">The sequence shown here is derived from an EMBL/GenBank/DDBJ whole genome shotgun (WGS) entry which is preliminary data.</text>
</comment>
<feature type="region of interest" description="Disordered" evidence="2">
    <location>
        <begin position="80"/>
        <end position="116"/>
    </location>
</feature>
<feature type="region of interest" description="Disordered" evidence="2">
    <location>
        <begin position="185"/>
        <end position="210"/>
    </location>
</feature>
<keyword evidence="1" id="KW-0479">Metal-binding</keyword>
<dbReference type="InParanoid" id="A0A7C8IVH5"/>
<feature type="compositionally biased region" description="Polar residues" evidence="2">
    <location>
        <begin position="195"/>
        <end position="207"/>
    </location>
</feature>
<accession>A0A7C8IVH5</accession>
<reference evidence="4 5" key="1">
    <citation type="submission" date="2019-12" db="EMBL/GenBank/DDBJ databases">
        <title>Draft genome sequence of the ascomycete Xylaria multiplex DSM 110363.</title>
        <authorList>
            <person name="Buettner E."/>
            <person name="Kellner H."/>
        </authorList>
    </citation>
    <scope>NUCLEOTIDE SEQUENCE [LARGE SCALE GENOMIC DNA]</scope>
    <source>
        <strain evidence="4 5">DSM 110363</strain>
    </source>
</reference>
<keyword evidence="1" id="KW-0862">Zinc</keyword>
<dbReference type="InterPro" id="IPR013087">
    <property type="entry name" value="Znf_C2H2_type"/>
</dbReference>
<dbReference type="Proteomes" id="UP000481858">
    <property type="component" value="Unassembled WGS sequence"/>
</dbReference>
<organism evidence="4 5">
    <name type="scientific">Xylaria multiplex</name>
    <dbReference type="NCBI Taxonomy" id="323545"/>
    <lineage>
        <taxon>Eukaryota</taxon>
        <taxon>Fungi</taxon>
        <taxon>Dikarya</taxon>
        <taxon>Ascomycota</taxon>
        <taxon>Pezizomycotina</taxon>
        <taxon>Sordariomycetes</taxon>
        <taxon>Xylariomycetidae</taxon>
        <taxon>Xylariales</taxon>
        <taxon>Xylariaceae</taxon>
        <taxon>Xylaria</taxon>
    </lineage>
</organism>
<evidence type="ECO:0000256" key="1">
    <source>
        <dbReference type="PROSITE-ProRule" id="PRU00042"/>
    </source>
</evidence>
<keyword evidence="1" id="KW-0863">Zinc-finger</keyword>
<feature type="compositionally biased region" description="Polar residues" evidence="2">
    <location>
        <begin position="80"/>
        <end position="97"/>
    </location>
</feature>
<feature type="region of interest" description="Disordered" evidence="2">
    <location>
        <begin position="1"/>
        <end position="53"/>
    </location>
</feature>
<evidence type="ECO:0000259" key="3">
    <source>
        <dbReference type="PROSITE" id="PS50157"/>
    </source>
</evidence>
<name>A0A7C8IVH5_9PEZI</name>
<sequence length="320" mass="35238">MPRNGSHVPWRSSVGVNNDTNHIDDNNWYQNGPAPGGRSLPVRQMSLPPQQPGVPSISGALENSAFYISNNFAGQFPSSRNTASTFDSSPQFPSFQENEYAGGGVNDSGYEQTQWPQQIASPPAAYITSQASQDLSLGSQVVYQAAQSFPPASQDFSLDSQIVHQAAQPFPPVSREFSLDSQIANQEAQAPPLEHQSSSPAISTKKSPSIAKQKYKCNICPGKRTFRSQNELNRHTTHSKSHRGDTPCYECSCGYKQSRKDNYIRHLQLNHPQDSVDGTPYRCNCGKPNSDKDTHIQHVKSCQGITNRCVARHFQQPTTS</sequence>
<evidence type="ECO:0000313" key="5">
    <source>
        <dbReference type="Proteomes" id="UP000481858"/>
    </source>
</evidence>
<dbReference type="PROSITE" id="PS50157">
    <property type="entry name" value="ZINC_FINGER_C2H2_2"/>
    <property type="match status" value="1"/>
</dbReference>
<keyword evidence="5" id="KW-1185">Reference proteome</keyword>
<protein>
    <recommendedName>
        <fullName evidence="3">C2H2-type domain-containing protein</fullName>
    </recommendedName>
</protein>
<evidence type="ECO:0000313" key="4">
    <source>
        <dbReference type="EMBL" id="KAF2971003.1"/>
    </source>
</evidence>
<dbReference type="OrthoDB" id="4704989at2759"/>